<dbReference type="Proteomes" id="UP000523545">
    <property type="component" value="Unassembled WGS sequence"/>
</dbReference>
<dbReference type="GO" id="GO:0017000">
    <property type="term" value="P:antibiotic biosynthetic process"/>
    <property type="evidence" value="ECO:0007669"/>
    <property type="project" value="UniProtKB-KW"/>
</dbReference>
<name>A0A7Z0BB18_9ACTN</name>
<dbReference type="GO" id="GO:0036199">
    <property type="term" value="F:cholest-4-en-3-one 26-monooxygenase activity"/>
    <property type="evidence" value="ECO:0007669"/>
    <property type="project" value="TreeGrafter"/>
</dbReference>
<evidence type="ECO:0000256" key="9">
    <source>
        <dbReference type="ARBA" id="ARBA00060683"/>
    </source>
</evidence>
<keyword evidence="4" id="KW-0521">NADP</keyword>
<dbReference type="InterPro" id="IPR001128">
    <property type="entry name" value="Cyt_P450"/>
</dbReference>
<dbReference type="GO" id="GO:0008395">
    <property type="term" value="F:steroid hydroxylase activity"/>
    <property type="evidence" value="ECO:0007669"/>
    <property type="project" value="TreeGrafter"/>
</dbReference>
<dbReference type="GO" id="GO:0006707">
    <property type="term" value="P:cholesterol catabolic process"/>
    <property type="evidence" value="ECO:0007669"/>
    <property type="project" value="TreeGrafter"/>
</dbReference>
<dbReference type="PANTHER" id="PTHR46696:SF4">
    <property type="entry name" value="BIOTIN BIOSYNTHESIS CYTOCHROME P450"/>
    <property type="match status" value="1"/>
</dbReference>
<evidence type="ECO:0000313" key="12">
    <source>
        <dbReference type="Proteomes" id="UP000523545"/>
    </source>
</evidence>
<dbReference type="PANTHER" id="PTHR46696">
    <property type="entry name" value="P450, PUTATIVE (EUROFUNG)-RELATED"/>
    <property type="match status" value="1"/>
</dbReference>
<gene>
    <name evidence="11" type="ORF">HNR22_000088</name>
</gene>
<comment type="similarity">
    <text evidence="1">Belongs to the cytochrome P450 family.</text>
</comment>
<evidence type="ECO:0000256" key="5">
    <source>
        <dbReference type="ARBA" id="ARBA00023002"/>
    </source>
</evidence>
<dbReference type="GO" id="GO:0020037">
    <property type="term" value="F:heme binding"/>
    <property type="evidence" value="ECO:0007669"/>
    <property type="project" value="InterPro"/>
</dbReference>
<dbReference type="GO" id="GO:0005506">
    <property type="term" value="F:iron ion binding"/>
    <property type="evidence" value="ECO:0007669"/>
    <property type="project" value="InterPro"/>
</dbReference>
<dbReference type="Pfam" id="PF00067">
    <property type="entry name" value="p450"/>
    <property type="match status" value="1"/>
</dbReference>
<dbReference type="AlphaFoldDB" id="A0A7Z0BB18"/>
<dbReference type="FunFam" id="1.10.630.10:FF:000018">
    <property type="entry name" value="Cytochrome P450 monooxygenase"/>
    <property type="match status" value="1"/>
</dbReference>
<evidence type="ECO:0000256" key="6">
    <source>
        <dbReference type="ARBA" id="ARBA00023004"/>
    </source>
</evidence>
<evidence type="ECO:0000256" key="1">
    <source>
        <dbReference type="ARBA" id="ARBA00010617"/>
    </source>
</evidence>
<comment type="caution">
    <text evidence="11">The sequence shown here is derived from an EMBL/GenBank/DDBJ whole genome shotgun (WGS) entry which is preliminary data.</text>
</comment>
<reference evidence="11 12" key="1">
    <citation type="submission" date="2020-07" db="EMBL/GenBank/DDBJ databases">
        <title>Sequencing the genomes of 1000 actinobacteria strains.</title>
        <authorList>
            <person name="Klenk H.-P."/>
        </authorList>
    </citation>
    <scope>NUCLEOTIDE SEQUENCE [LARGE SCALE GENOMIC DNA]</scope>
    <source>
        <strain evidence="11 12">DSM 45876</strain>
    </source>
</reference>
<evidence type="ECO:0000256" key="3">
    <source>
        <dbReference type="ARBA" id="ARBA00022723"/>
    </source>
</evidence>
<dbReference type="EMBL" id="JACCHK010000001">
    <property type="protein sequence ID" value="NYH40361.1"/>
    <property type="molecule type" value="Genomic_DNA"/>
</dbReference>
<evidence type="ECO:0000256" key="10">
    <source>
        <dbReference type="SAM" id="MobiDB-lite"/>
    </source>
</evidence>
<dbReference type="InterPro" id="IPR036396">
    <property type="entry name" value="Cyt_P450_sf"/>
</dbReference>
<keyword evidence="6" id="KW-0408">Iron</keyword>
<evidence type="ECO:0000256" key="4">
    <source>
        <dbReference type="ARBA" id="ARBA00022857"/>
    </source>
</evidence>
<dbReference type="PRINTS" id="PR00359">
    <property type="entry name" value="BP450"/>
</dbReference>
<dbReference type="InterPro" id="IPR002397">
    <property type="entry name" value="Cyt_P450_B"/>
</dbReference>
<sequence>MTISTIPATTTEPAETDASGRAMAGTPPLSRLTDPDLYASGDPHPLWAWMRAEAPVHWQPATELPGFWSLTRHADIRAVYQDSATFSSAQGVLLRPAAAGPDPGGNLTLALTDAPRHKQLRTLMAGWFNTRAVRALEGYVRASVRGVLDRAAEQDTCDFATDVAGRLSLMVIAHILGVPEADHDKLYRWTDEAFAAHSSLVSHPDIVDYFMDLLYRRMEEPTDDLVSALLHGTVGGDLLTEIEVVLNCENLIGATENGRLALIGGAQALLEHPQQWQRLAHDRALLPSAIEEIMRWTSSATHSARTATRPYELRGQRIAPGDKVVLWLPSANRDEDVFSDPYEFDITRTPNRHIALAVGEHFCIGATLARAQMRVLFSELINGAYDIKLDGPVRRVSSIAVNGTESLPVRLRAR</sequence>
<comment type="pathway">
    <text evidence="9">Antibiotic biosynthesis; mycinamicin biosynthesis.</text>
</comment>
<evidence type="ECO:0000256" key="7">
    <source>
        <dbReference type="ARBA" id="ARBA00023033"/>
    </source>
</evidence>
<dbReference type="RefSeq" id="WP_246380549.1">
    <property type="nucleotide sequence ID" value="NZ_JACCHK010000001.1"/>
</dbReference>
<feature type="region of interest" description="Disordered" evidence="10">
    <location>
        <begin position="1"/>
        <end position="36"/>
    </location>
</feature>
<keyword evidence="5" id="KW-0560">Oxidoreductase</keyword>
<accession>A0A7Z0BB18</accession>
<proteinExistence type="inferred from homology"/>
<keyword evidence="12" id="KW-1185">Reference proteome</keyword>
<evidence type="ECO:0000256" key="2">
    <source>
        <dbReference type="ARBA" id="ARBA00022617"/>
    </source>
</evidence>
<keyword evidence="7" id="KW-0503">Monooxygenase</keyword>
<protein>
    <submittedName>
        <fullName evidence="11">Cytochrome P450</fullName>
    </submittedName>
</protein>
<evidence type="ECO:0000313" key="11">
    <source>
        <dbReference type="EMBL" id="NYH40361.1"/>
    </source>
</evidence>
<keyword evidence="8" id="KW-0045">Antibiotic biosynthesis</keyword>
<dbReference type="Gene3D" id="1.10.630.10">
    <property type="entry name" value="Cytochrome P450"/>
    <property type="match status" value="1"/>
</dbReference>
<keyword evidence="2" id="KW-0349">Heme</keyword>
<feature type="compositionally biased region" description="Low complexity" evidence="10">
    <location>
        <begin position="1"/>
        <end position="13"/>
    </location>
</feature>
<evidence type="ECO:0000256" key="8">
    <source>
        <dbReference type="ARBA" id="ARBA00023194"/>
    </source>
</evidence>
<dbReference type="CDD" id="cd11033">
    <property type="entry name" value="CYP142-like"/>
    <property type="match status" value="1"/>
</dbReference>
<dbReference type="SUPFAM" id="SSF48264">
    <property type="entry name" value="Cytochrome P450"/>
    <property type="match status" value="1"/>
</dbReference>
<organism evidence="11 12">
    <name type="scientific">Micromonospora jinlongensis</name>
    <dbReference type="NCBI Taxonomy" id="1287877"/>
    <lineage>
        <taxon>Bacteria</taxon>
        <taxon>Bacillati</taxon>
        <taxon>Actinomycetota</taxon>
        <taxon>Actinomycetes</taxon>
        <taxon>Micromonosporales</taxon>
        <taxon>Micromonosporaceae</taxon>
        <taxon>Micromonospora</taxon>
    </lineage>
</organism>
<keyword evidence="3" id="KW-0479">Metal-binding</keyword>